<gene>
    <name evidence="1" type="ORF">J5N97_013932</name>
</gene>
<sequence>MGSKTRPVFPMANSQHYSDYGFDPQFDYFQVLEEARRHGKRGEARGSMDGLHFKLQKPISKDDSRARSKKRKQWWKTAFLFWKRNARGGNENRVESCHREPTHRPVSGPLYLTESLGSRTPCRSIRSGSGPLRFSPAEQAGIPYLNLKEFNVMESHHRASATSAPPHVPVYLVT</sequence>
<reference evidence="1" key="2">
    <citation type="journal article" date="2022" name="Hortic Res">
        <title>The genome of Dioscorea zingiberensis sheds light on the biosynthesis, origin and evolution of the medicinally important diosgenin saponins.</title>
        <authorList>
            <person name="Li Y."/>
            <person name="Tan C."/>
            <person name="Li Z."/>
            <person name="Guo J."/>
            <person name="Li S."/>
            <person name="Chen X."/>
            <person name="Wang C."/>
            <person name="Dai X."/>
            <person name="Yang H."/>
            <person name="Song W."/>
            <person name="Hou L."/>
            <person name="Xu J."/>
            <person name="Tong Z."/>
            <person name="Xu A."/>
            <person name="Yuan X."/>
            <person name="Wang W."/>
            <person name="Yang Q."/>
            <person name="Chen L."/>
            <person name="Sun Z."/>
            <person name="Wang K."/>
            <person name="Pan B."/>
            <person name="Chen J."/>
            <person name="Bao Y."/>
            <person name="Liu F."/>
            <person name="Qi X."/>
            <person name="Gang D.R."/>
            <person name="Wen J."/>
            <person name="Li J."/>
        </authorList>
    </citation>
    <scope>NUCLEOTIDE SEQUENCE</scope>
    <source>
        <strain evidence="1">Dzin_1.0</strain>
    </source>
</reference>
<keyword evidence="2" id="KW-1185">Reference proteome</keyword>
<reference evidence="1" key="1">
    <citation type="submission" date="2021-03" db="EMBL/GenBank/DDBJ databases">
        <authorList>
            <person name="Li Z."/>
            <person name="Yang C."/>
        </authorList>
    </citation>
    <scope>NUCLEOTIDE SEQUENCE</scope>
    <source>
        <strain evidence="1">Dzin_1.0</strain>
        <tissue evidence="1">Leaf</tissue>
    </source>
</reference>
<dbReference type="PANTHER" id="PTHR35488:SF2">
    <property type="entry name" value="OS05G0358900 PROTEIN"/>
    <property type="match status" value="1"/>
</dbReference>
<protein>
    <submittedName>
        <fullName evidence="1">Uncharacterized protein</fullName>
    </submittedName>
</protein>
<dbReference type="Proteomes" id="UP001085076">
    <property type="component" value="Miscellaneous, Linkage group lg03"/>
</dbReference>
<accession>A0A9D5CU55</accession>
<dbReference type="OrthoDB" id="1913474at2759"/>
<organism evidence="1 2">
    <name type="scientific">Dioscorea zingiberensis</name>
    <dbReference type="NCBI Taxonomy" id="325984"/>
    <lineage>
        <taxon>Eukaryota</taxon>
        <taxon>Viridiplantae</taxon>
        <taxon>Streptophyta</taxon>
        <taxon>Embryophyta</taxon>
        <taxon>Tracheophyta</taxon>
        <taxon>Spermatophyta</taxon>
        <taxon>Magnoliopsida</taxon>
        <taxon>Liliopsida</taxon>
        <taxon>Dioscoreales</taxon>
        <taxon>Dioscoreaceae</taxon>
        <taxon>Dioscorea</taxon>
    </lineage>
</organism>
<dbReference type="PANTHER" id="PTHR35488">
    <property type="entry name" value="OS05G0358900 PROTEIN-RELATED"/>
    <property type="match status" value="1"/>
</dbReference>
<evidence type="ECO:0000313" key="2">
    <source>
        <dbReference type="Proteomes" id="UP001085076"/>
    </source>
</evidence>
<proteinExistence type="predicted"/>
<comment type="caution">
    <text evidence="1">The sequence shown here is derived from an EMBL/GenBank/DDBJ whole genome shotgun (WGS) entry which is preliminary data.</text>
</comment>
<dbReference type="EMBL" id="JAGGNH010000003">
    <property type="protein sequence ID" value="KAJ0978458.1"/>
    <property type="molecule type" value="Genomic_DNA"/>
</dbReference>
<evidence type="ECO:0000313" key="1">
    <source>
        <dbReference type="EMBL" id="KAJ0978458.1"/>
    </source>
</evidence>
<dbReference type="AlphaFoldDB" id="A0A9D5CU55"/>
<name>A0A9D5CU55_9LILI</name>